<dbReference type="Proteomes" id="UP001060164">
    <property type="component" value="Chromosome"/>
</dbReference>
<proteinExistence type="predicted"/>
<feature type="transmembrane region" description="Helical" evidence="1">
    <location>
        <begin position="265"/>
        <end position="288"/>
    </location>
</feature>
<evidence type="ECO:0000313" key="3">
    <source>
        <dbReference type="Proteomes" id="UP001060164"/>
    </source>
</evidence>
<keyword evidence="1" id="KW-1133">Transmembrane helix</keyword>
<evidence type="ECO:0000313" key="2">
    <source>
        <dbReference type="EMBL" id="UWP60516.1"/>
    </source>
</evidence>
<feature type="transmembrane region" description="Helical" evidence="1">
    <location>
        <begin position="168"/>
        <end position="187"/>
    </location>
</feature>
<keyword evidence="1" id="KW-0472">Membrane</keyword>
<reference evidence="2" key="1">
    <citation type="journal article" date="2022" name="Cell">
        <title>Design, construction, and in vivo augmentation of a complex gut microbiome.</title>
        <authorList>
            <person name="Cheng A.G."/>
            <person name="Ho P.Y."/>
            <person name="Aranda-Diaz A."/>
            <person name="Jain S."/>
            <person name="Yu F.B."/>
            <person name="Meng X."/>
            <person name="Wang M."/>
            <person name="Iakiviak M."/>
            <person name="Nagashima K."/>
            <person name="Zhao A."/>
            <person name="Murugkar P."/>
            <person name="Patil A."/>
            <person name="Atabakhsh K."/>
            <person name="Weakley A."/>
            <person name="Yan J."/>
            <person name="Brumbaugh A.R."/>
            <person name="Higginbottom S."/>
            <person name="Dimas A."/>
            <person name="Shiver A.L."/>
            <person name="Deutschbauer A."/>
            <person name="Neff N."/>
            <person name="Sonnenburg J.L."/>
            <person name="Huang K.C."/>
            <person name="Fischbach M.A."/>
        </authorList>
    </citation>
    <scope>NUCLEOTIDE SEQUENCE</scope>
    <source>
        <strain evidence="2">DSM 19829</strain>
    </source>
</reference>
<protein>
    <submittedName>
        <fullName evidence="2">ABC transporter permease subunit</fullName>
    </submittedName>
</protein>
<sequence length="716" mass="80471">MYKIIGYELKKVFHKRTLLLFVGLCFLINALQLLYRIKTPNADGYSMLELSETYEAYAGGGRTSSYFEHEIERKTQRMDADFFRQDYTGVRMLEHLWEQALTLEGYEAFLTGVPEQAEKMQKSRLFAQKGTYYYRNLQQTQAAYAALSDVAVEADFDEGMLLYTNSRVTDIFCLLIVMAVGVQIFAADYESGTGALIRCMKRGHGELLFMKMLAACLITLTIYALFYGTNYLVIDCSVGFGDTDRAIQSVAGYFTSTHRLSVGRYLQAFFLAKIVGAVTIGMLFTAVCSVVRSSVLSIGIGAVIYGAGYFVHTKIPSYSWMGPLKTINPYPLDQVQYYFMEYENINVFSLPVSRFACGVVSALLFTLLGAAAAFICYTKNIRITPANFMRLQQAAARCAGRIRSRPRLKRSLLLYEMDKLFRINKGIFVVLFLAGFQLFGGMTTDYFIDSSEFYYRSYSDRLCGDLTEEKAAYLEMEKERFAALETEQERYLARYNRGEIGQVELDYYLGRLEEDAVPQNSFERAYEQYAALCARKEEGTAVQYLYVTPWNLLFGPEAVRGTLLLYGIVAGVLILLFSSCGALEYSTGVEQLIQTSVVGKRGIWRRKFAIGLITSAVVSGITFLPHMVKIIRAFGLSGFGVPVSSYVLHPVLPEAFTMGDYLFLRMGIRLAVPAAVMTGMLVLSERSKNRIVAVMLGTLVFLVPVLVLFVFLPSSV</sequence>
<feature type="transmembrane region" description="Helical" evidence="1">
    <location>
        <begin position="691"/>
        <end position="712"/>
    </location>
</feature>
<evidence type="ECO:0000256" key="1">
    <source>
        <dbReference type="SAM" id="Phobius"/>
    </source>
</evidence>
<organism evidence="2 3">
    <name type="scientific">Ruminococcus gauvreauii</name>
    <dbReference type="NCBI Taxonomy" id="438033"/>
    <lineage>
        <taxon>Bacteria</taxon>
        <taxon>Bacillati</taxon>
        <taxon>Bacillota</taxon>
        <taxon>Clostridia</taxon>
        <taxon>Eubacteriales</taxon>
        <taxon>Oscillospiraceae</taxon>
        <taxon>Ruminococcus</taxon>
    </lineage>
</organism>
<dbReference type="RefSeq" id="WP_028530073.1">
    <property type="nucleotide sequence ID" value="NZ_CABLBR010000042.1"/>
</dbReference>
<feature type="transmembrane region" description="Helical" evidence="1">
    <location>
        <begin position="352"/>
        <end position="377"/>
    </location>
</feature>
<feature type="transmembrane region" description="Helical" evidence="1">
    <location>
        <begin position="563"/>
        <end position="587"/>
    </location>
</feature>
<gene>
    <name evidence="2" type="ORF">NQ502_05625</name>
</gene>
<accession>A0ABY5VKL4</accession>
<dbReference type="EMBL" id="CP102290">
    <property type="protein sequence ID" value="UWP60516.1"/>
    <property type="molecule type" value="Genomic_DNA"/>
</dbReference>
<keyword evidence="3" id="KW-1185">Reference proteome</keyword>
<keyword evidence="1" id="KW-0812">Transmembrane</keyword>
<feature type="transmembrane region" description="Helical" evidence="1">
    <location>
        <begin position="295"/>
        <end position="312"/>
    </location>
</feature>
<feature type="transmembrane region" description="Helical" evidence="1">
    <location>
        <begin position="608"/>
        <end position="628"/>
    </location>
</feature>
<feature type="transmembrane region" description="Helical" evidence="1">
    <location>
        <begin position="208"/>
        <end position="227"/>
    </location>
</feature>
<feature type="transmembrane region" description="Helical" evidence="1">
    <location>
        <begin position="662"/>
        <end position="684"/>
    </location>
</feature>
<name>A0ABY5VKL4_9FIRM</name>
<feature type="transmembrane region" description="Helical" evidence="1">
    <location>
        <begin position="427"/>
        <end position="448"/>
    </location>
</feature>